<evidence type="ECO:0000313" key="1">
    <source>
        <dbReference type="EMBL" id="MBC5762816.1"/>
    </source>
</evidence>
<dbReference type="Proteomes" id="UP000596827">
    <property type="component" value="Unassembled WGS sequence"/>
</dbReference>
<name>A0A923S046_9BURK</name>
<organism evidence="1 2">
    <name type="scientific">Ramlibacter albus</name>
    <dbReference type="NCBI Taxonomy" id="2079448"/>
    <lineage>
        <taxon>Bacteria</taxon>
        <taxon>Pseudomonadati</taxon>
        <taxon>Pseudomonadota</taxon>
        <taxon>Betaproteobacteria</taxon>
        <taxon>Burkholderiales</taxon>
        <taxon>Comamonadaceae</taxon>
        <taxon>Ramlibacter</taxon>
    </lineage>
</organism>
<accession>A0A923S046</accession>
<dbReference type="AlphaFoldDB" id="A0A923S046"/>
<comment type="caution">
    <text evidence="1">The sequence shown here is derived from an EMBL/GenBank/DDBJ whole genome shotgun (WGS) entry which is preliminary data.</text>
</comment>
<sequence length="165" mass="18525">MTYSAPSTLRVDEVGEATIQTATFPLLNLIHALERRDEDRVWNLYRVSRDQPLFLDWLANWSGMRVSTRKDPCQLMQVSTWVHILFAVPIVRDPGSVGSDEGFTGLPDSLQKWFGAGHEVHLLGNASKYASVARWSPLTQKEYLAGMCGTRSCPLTWCKSAARRG</sequence>
<gene>
    <name evidence="1" type="ORF">H8R02_00005</name>
</gene>
<protein>
    <submittedName>
        <fullName evidence="1">Uncharacterized protein</fullName>
    </submittedName>
</protein>
<dbReference type="EMBL" id="JACORU010000001">
    <property type="protein sequence ID" value="MBC5762816.1"/>
    <property type="molecule type" value="Genomic_DNA"/>
</dbReference>
<dbReference type="RefSeq" id="WP_187079304.1">
    <property type="nucleotide sequence ID" value="NZ_JACORU010000001.1"/>
</dbReference>
<keyword evidence="2" id="KW-1185">Reference proteome</keyword>
<evidence type="ECO:0000313" key="2">
    <source>
        <dbReference type="Proteomes" id="UP000596827"/>
    </source>
</evidence>
<proteinExistence type="predicted"/>
<reference evidence="1" key="1">
    <citation type="submission" date="2020-08" db="EMBL/GenBank/DDBJ databases">
        <title>Ramlibacter sp. GTP1 16S ribosomal RNA gene genome sequencing and assembly.</title>
        <authorList>
            <person name="Kang M."/>
        </authorList>
    </citation>
    <scope>NUCLEOTIDE SEQUENCE</scope>
    <source>
        <strain evidence="1">GTP1</strain>
    </source>
</reference>